<evidence type="ECO:0000256" key="5">
    <source>
        <dbReference type="PROSITE-ProRule" id="PRU00309"/>
    </source>
</evidence>
<evidence type="ECO:0000256" key="2">
    <source>
        <dbReference type="ARBA" id="ARBA00022771"/>
    </source>
</evidence>
<organism evidence="8 9">
    <name type="scientific">Amphiprion percula</name>
    <name type="common">Orange clownfish</name>
    <name type="synonym">Lutjanus percula</name>
    <dbReference type="NCBI Taxonomy" id="161767"/>
    <lineage>
        <taxon>Eukaryota</taxon>
        <taxon>Metazoa</taxon>
        <taxon>Chordata</taxon>
        <taxon>Craniata</taxon>
        <taxon>Vertebrata</taxon>
        <taxon>Euteleostomi</taxon>
        <taxon>Actinopterygii</taxon>
        <taxon>Neopterygii</taxon>
        <taxon>Teleostei</taxon>
        <taxon>Neoteleostei</taxon>
        <taxon>Acanthomorphata</taxon>
        <taxon>Ovalentaria</taxon>
        <taxon>Pomacentridae</taxon>
        <taxon>Amphiprion</taxon>
    </lineage>
</organism>
<evidence type="ECO:0000256" key="6">
    <source>
        <dbReference type="SAM" id="MobiDB-lite"/>
    </source>
</evidence>
<keyword evidence="4 5" id="KW-0238">DNA-binding</keyword>
<dbReference type="InterPro" id="IPR006612">
    <property type="entry name" value="THAP_Znf"/>
</dbReference>
<dbReference type="AlphaFoldDB" id="A0A3P8TIQ6"/>
<dbReference type="SUPFAM" id="SSF57716">
    <property type="entry name" value="Glucocorticoid receptor-like (DNA-binding domain)"/>
    <property type="match status" value="1"/>
</dbReference>
<accession>A0A3P8TIQ6</accession>
<protein>
    <recommendedName>
        <fullName evidence="7">THAP-type domain-containing protein</fullName>
    </recommendedName>
</protein>
<keyword evidence="2 5" id="KW-0863">Zinc-finger</keyword>
<dbReference type="SMART" id="SM00980">
    <property type="entry name" value="THAP"/>
    <property type="match status" value="1"/>
</dbReference>
<dbReference type="PANTHER" id="PTHR31751">
    <property type="entry name" value="SI:CH211-108C17.2-RELATED-RELATED"/>
    <property type="match status" value="1"/>
</dbReference>
<evidence type="ECO:0000256" key="3">
    <source>
        <dbReference type="ARBA" id="ARBA00022833"/>
    </source>
</evidence>
<dbReference type="Pfam" id="PF05485">
    <property type="entry name" value="THAP"/>
    <property type="match status" value="1"/>
</dbReference>
<dbReference type="Ensembl" id="ENSAPET00000025171.1">
    <property type="protein sequence ID" value="ENSAPEP00000024526.1"/>
    <property type="gene ID" value="ENSAPEG00000017440.1"/>
</dbReference>
<feature type="compositionally biased region" description="Polar residues" evidence="6">
    <location>
        <begin position="152"/>
        <end position="171"/>
    </location>
</feature>
<reference evidence="8 9" key="1">
    <citation type="submission" date="2018-03" db="EMBL/GenBank/DDBJ databases">
        <title>Finding Nemo's genes: A chromosome-scale reference assembly of the genome of the orange clownfish Amphiprion percula.</title>
        <authorList>
            <person name="Lehmann R."/>
        </authorList>
    </citation>
    <scope>NUCLEOTIDE SEQUENCE</scope>
</reference>
<keyword evidence="1" id="KW-0479">Metal-binding</keyword>
<evidence type="ECO:0000256" key="1">
    <source>
        <dbReference type="ARBA" id="ARBA00022723"/>
    </source>
</evidence>
<evidence type="ECO:0000313" key="9">
    <source>
        <dbReference type="Proteomes" id="UP000265080"/>
    </source>
</evidence>
<keyword evidence="9" id="KW-1185">Reference proteome</keyword>
<dbReference type="PANTHER" id="PTHR31751:SF44">
    <property type="entry name" value="SI:CH211-211K8.4-RELATED"/>
    <property type="match status" value="1"/>
</dbReference>
<name>A0A3P8TIQ6_AMPPE</name>
<dbReference type="GO" id="GO:0003677">
    <property type="term" value="F:DNA binding"/>
    <property type="evidence" value="ECO:0007669"/>
    <property type="project" value="UniProtKB-UniRule"/>
</dbReference>
<dbReference type="Ensembl" id="ENSAPET00000025159.1">
    <property type="protein sequence ID" value="ENSAPEP00000024515.1"/>
    <property type="gene ID" value="ENSAPEG00000017440.1"/>
</dbReference>
<feature type="domain" description="THAP-type" evidence="7">
    <location>
        <begin position="1"/>
        <end position="80"/>
    </location>
</feature>
<evidence type="ECO:0000259" key="7">
    <source>
        <dbReference type="PROSITE" id="PS50950"/>
    </source>
</evidence>
<dbReference type="PROSITE" id="PS50950">
    <property type="entry name" value="ZF_THAP"/>
    <property type="match status" value="1"/>
</dbReference>
<evidence type="ECO:0000313" key="8">
    <source>
        <dbReference type="Ensembl" id="ENSAPEP00000024526.1"/>
    </source>
</evidence>
<feature type="compositionally biased region" description="Polar residues" evidence="6">
    <location>
        <begin position="89"/>
        <end position="99"/>
    </location>
</feature>
<dbReference type="GO" id="GO:0008270">
    <property type="term" value="F:zinc ion binding"/>
    <property type="evidence" value="ECO:0007669"/>
    <property type="project" value="UniProtKB-KW"/>
</dbReference>
<dbReference type="GeneTree" id="ENSGT00940000163969"/>
<dbReference type="Proteomes" id="UP000265080">
    <property type="component" value="Chromosome 6"/>
</dbReference>
<reference evidence="8" key="2">
    <citation type="submission" date="2025-05" db="UniProtKB">
        <authorList>
            <consortium name="Ensembl"/>
        </authorList>
    </citation>
    <scope>IDENTIFICATION</scope>
</reference>
<feature type="compositionally biased region" description="Acidic residues" evidence="6">
    <location>
        <begin position="191"/>
        <end position="200"/>
    </location>
</feature>
<evidence type="ECO:0000256" key="4">
    <source>
        <dbReference type="ARBA" id="ARBA00023125"/>
    </source>
</evidence>
<keyword evidence="3" id="KW-0862">Zinc</keyword>
<sequence length="691" mass="79648">MSRRKCFFGCEGKLNLFASPKEESTRQYWIQFLFAGQQPTVNWFLCSRHFSEDAFLNRAQYEAGFSARLLLRDGAVPSVKGRVKESEALANSSQQTPTTRYRHIGGQTDPLPTVSVATQFCHQMVSVGTQLSYSTLKNHVRSKAIQVSMCNTAGTEPSQQDTRLKLSSTPGKASAPSLGVRPAKRPRLELQEEEEEDEEKCSENAQPHDSTNDLDDSPSEMSEMESTCDYTDAKYIVFESCLRELFQTCPVCRWECVVQQRSLGTFVSFSQRCPNCQYSRKWQSQPIKMNTPVGNLQMSAAVYFTGASFIQMEKICKAMNLQMFHYDTFRRHARMFLEPAINHKWKTDQQKLVEHLKEKDKIAVGGDMRADSPGPTARFGSYTLMHLDSNNIIDVQLVQSNEVGGSSNMETEGLRRGLDFLEAHHLNVDYIVTDRHAQVQKYLKERNVEQYYDVWHLEKDLSQQLENLAKNKEYLVVRKWLPSIKNHIYWTATASKSGPEKVAKWKSLVNHLQNIHKHEDPLFPRCTHPDRVSRDPNKWFQPGSSALNKVEKLLLDKQILCDVEKLSHDHQISSLEAFHSITKHFTQKNDVLSFIGRLCRLYLAAMHFNENAKRDQSTSLEGKAVYRIMFPNCRTGQYITNPIQTEPTFQYVSDLMKLLFKRIFKDPTRYIEDLNKISIPEDRWTQFERPS</sequence>
<dbReference type="OMA" id="CIFGCEG"/>
<feature type="region of interest" description="Disordered" evidence="6">
    <location>
        <begin position="152"/>
        <end position="223"/>
    </location>
</feature>
<feature type="region of interest" description="Disordered" evidence="6">
    <location>
        <begin position="82"/>
        <end position="103"/>
    </location>
</feature>
<proteinExistence type="predicted"/>